<organism evidence="1 2">
    <name type="scientific">Smallanthus sonchifolius</name>
    <dbReference type="NCBI Taxonomy" id="185202"/>
    <lineage>
        <taxon>Eukaryota</taxon>
        <taxon>Viridiplantae</taxon>
        <taxon>Streptophyta</taxon>
        <taxon>Embryophyta</taxon>
        <taxon>Tracheophyta</taxon>
        <taxon>Spermatophyta</taxon>
        <taxon>Magnoliopsida</taxon>
        <taxon>eudicotyledons</taxon>
        <taxon>Gunneridae</taxon>
        <taxon>Pentapetalae</taxon>
        <taxon>asterids</taxon>
        <taxon>campanulids</taxon>
        <taxon>Asterales</taxon>
        <taxon>Asteraceae</taxon>
        <taxon>Asteroideae</taxon>
        <taxon>Heliantheae alliance</taxon>
        <taxon>Millerieae</taxon>
        <taxon>Smallanthus</taxon>
    </lineage>
</organism>
<proteinExistence type="predicted"/>
<name>A0ACB9GLH0_9ASTR</name>
<reference evidence="1 2" key="2">
    <citation type="journal article" date="2022" name="Mol. Ecol. Resour.">
        <title>The genomes of chicory, endive, great burdock and yacon provide insights into Asteraceae paleo-polyploidization history and plant inulin production.</title>
        <authorList>
            <person name="Fan W."/>
            <person name="Wang S."/>
            <person name="Wang H."/>
            <person name="Wang A."/>
            <person name="Jiang F."/>
            <person name="Liu H."/>
            <person name="Zhao H."/>
            <person name="Xu D."/>
            <person name="Zhang Y."/>
        </authorList>
    </citation>
    <scope>NUCLEOTIDE SEQUENCE [LARGE SCALE GENOMIC DNA]</scope>
    <source>
        <strain evidence="2">cv. Yunnan</strain>
        <tissue evidence="1">Leaves</tissue>
    </source>
</reference>
<accession>A0ACB9GLH0</accession>
<gene>
    <name evidence="1" type="ORF">L1987_43133</name>
</gene>
<comment type="caution">
    <text evidence="1">The sequence shown here is derived from an EMBL/GenBank/DDBJ whole genome shotgun (WGS) entry which is preliminary data.</text>
</comment>
<sequence>MKNQISRLKPDEVVTGGNSMKCSRTREEKRKEENEDLFIFPDSEVPFTTVLMRVPMADARSPVPSSFPLLPNSTNQATPPVRPHEVFQTECRTQLLVHYVTPVPDRPKVMEEGEVQNISGSQVPNSRFKAHIQRPNMR</sequence>
<protein>
    <submittedName>
        <fullName evidence="1">Uncharacterized protein</fullName>
    </submittedName>
</protein>
<keyword evidence="2" id="KW-1185">Reference proteome</keyword>
<dbReference type="Proteomes" id="UP001056120">
    <property type="component" value="Linkage Group LG14"/>
</dbReference>
<evidence type="ECO:0000313" key="1">
    <source>
        <dbReference type="EMBL" id="KAI3784041.1"/>
    </source>
</evidence>
<reference evidence="2" key="1">
    <citation type="journal article" date="2022" name="Mol. Ecol. Resour.">
        <title>The genomes of chicory, endive, great burdock and yacon provide insights into Asteraceae palaeo-polyploidization history and plant inulin production.</title>
        <authorList>
            <person name="Fan W."/>
            <person name="Wang S."/>
            <person name="Wang H."/>
            <person name="Wang A."/>
            <person name="Jiang F."/>
            <person name="Liu H."/>
            <person name="Zhao H."/>
            <person name="Xu D."/>
            <person name="Zhang Y."/>
        </authorList>
    </citation>
    <scope>NUCLEOTIDE SEQUENCE [LARGE SCALE GENOMIC DNA]</scope>
    <source>
        <strain evidence="2">cv. Yunnan</strain>
    </source>
</reference>
<evidence type="ECO:0000313" key="2">
    <source>
        <dbReference type="Proteomes" id="UP001056120"/>
    </source>
</evidence>
<dbReference type="EMBL" id="CM042031">
    <property type="protein sequence ID" value="KAI3784041.1"/>
    <property type="molecule type" value="Genomic_DNA"/>
</dbReference>